<evidence type="ECO:0000256" key="1">
    <source>
        <dbReference type="ARBA" id="ARBA00004141"/>
    </source>
</evidence>
<dbReference type="RefSeq" id="WP_343892323.1">
    <property type="nucleotide sequence ID" value="NZ_BAAAEH010000057.1"/>
</dbReference>
<feature type="transmembrane region" description="Helical" evidence="5">
    <location>
        <begin position="247"/>
        <end position="267"/>
    </location>
</feature>
<evidence type="ECO:0000256" key="4">
    <source>
        <dbReference type="ARBA" id="ARBA00023136"/>
    </source>
</evidence>
<feature type="transmembrane region" description="Helical" evidence="5">
    <location>
        <begin position="35"/>
        <end position="56"/>
    </location>
</feature>
<dbReference type="InterPro" id="IPR050382">
    <property type="entry name" value="MFS_Na/Anion_cotransporter"/>
</dbReference>
<dbReference type="SUPFAM" id="SSF103473">
    <property type="entry name" value="MFS general substrate transporter"/>
    <property type="match status" value="1"/>
</dbReference>
<dbReference type="EMBL" id="JBDIME010000037">
    <property type="protein sequence ID" value="MEN2793024.1"/>
    <property type="molecule type" value="Genomic_DNA"/>
</dbReference>
<dbReference type="Gene3D" id="1.20.1250.20">
    <property type="entry name" value="MFS general substrate transporter like domains"/>
    <property type="match status" value="2"/>
</dbReference>
<keyword evidence="4 5" id="KW-0472">Membrane</keyword>
<dbReference type="PROSITE" id="PS50850">
    <property type="entry name" value="MFS"/>
    <property type="match status" value="1"/>
</dbReference>
<dbReference type="InterPro" id="IPR036259">
    <property type="entry name" value="MFS_trans_sf"/>
</dbReference>
<organism evidence="7 8">
    <name type="scientific">Sphingomonas oligophenolica</name>
    <dbReference type="NCBI Taxonomy" id="301154"/>
    <lineage>
        <taxon>Bacteria</taxon>
        <taxon>Pseudomonadati</taxon>
        <taxon>Pseudomonadota</taxon>
        <taxon>Alphaproteobacteria</taxon>
        <taxon>Sphingomonadales</taxon>
        <taxon>Sphingomonadaceae</taxon>
        <taxon>Sphingomonas</taxon>
    </lineage>
</organism>
<feature type="domain" description="Major facilitator superfamily (MFS) profile" evidence="6">
    <location>
        <begin position="7"/>
        <end position="393"/>
    </location>
</feature>
<name>A0ABU9YB35_9SPHN</name>
<dbReference type="PANTHER" id="PTHR11662:SF399">
    <property type="entry name" value="FI19708P1-RELATED"/>
    <property type="match status" value="1"/>
</dbReference>
<dbReference type="CDD" id="cd17319">
    <property type="entry name" value="MFS_ExuT_GudP_like"/>
    <property type="match status" value="1"/>
</dbReference>
<dbReference type="PANTHER" id="PTHR11662">
    <property type="entry name" value="SOLUTE CARRIER FAMILY 17"/>
    <property type="match status" value="1"/>
</dbReference>
<dbReference type="Proteomes" id="UP001419910">
    <property type="component" value="Unassembled WGS sequence"/>
</dbReference>
<dbReference type="InterPro" id="IPR020846">
    <property type="entry name" value="MFS_dom"/>
</dbReference>
<protein>
    <submittedName>
        <fullName evidence="7">MFS transporter</fullName>
    </submittedName>
</protein>
<comment type="caution">
    <text evidence="7">The sequence shown here is derived from an EMBL/GenBank/DDBJ whole genome shotgun (WGS) entry which is preliminary data.</text>
</comment>
<sequence length="399" mass="42365">MNAKTQLIASLWLLNFINALDRVAMGFAGPAIMKSLALSPSAFGIILSSFGVGYFLAQAPSGFLADRWGVRPLLIGGPILWALFTGMTGLVSTLASFVVVRFFFGISEGLTGASTYKAVGDAFEAKERARTLAICTTALAVAPAVAGPLMGLLVTSWGWQVAFFVLAMPSLITAYVMYRTVTARAAVPQADMNATPMRPPLWQTLKQPKVLLLAAATFAWNIPYWGFSSWMPTYLVQGRHLDLKSAGFISGVPYLFAFAGMIFGGWLGSRFHRYCTRIVTGAFIIAGGFLIFAYRADTVLLAVVGLSGAAFCLFGATGPIGKVGLDLAPEHQRGAFIGLIVMVGQVGAICAPAAIGFLVDWTHNFAAGFGFMIVALWAAAASYAVLEHMVKSAPTSKTV</sequence>
<evidence type="ECO:0000313" key="8">
    <source>
        <dbReference type="Proteomes" id="UP001419910"/>
    </source>
</evidence>
<reference evidence="7 8" key="1">
    <citation type="submission" date="2024-05" db="EMBL/GenBank/DDBJ databases">
        <authorList>
            <person name="Liu Q."/>
            <person name="Xin Y.-H."/>
        </authorList>
    </citation>
    <scope>NUCLEOTIDE SEQUENCE [LARGE SCALE GENOMIC DNA]</scope>
    <source>
        <strain evidence="7 8">CGMCC 1.10181</strain>
    </source>
</reference>
<feature type="transmembrane region" description="Helical" evidence="5">
    <location>
        <begin position="300"/>
        <end position="323"/>
    </location>
</feature>
<keyword evidence="8" id="KW-1185">Reference proteome</keyword>
<feature type="transmembrane region" description="Helical" evidence="5">
    <location>
        <begin position="131"/>
        <end position="151"/>
    </location>
</feature>
<gene>
    <name evidence="7" type="ORF">ABC974_25595</name>
</gene>
<accession>A0ABU9YB35</accession>
<evidence type="ECO:0000256" key="5">
    <source>
        <dbReference type="SAM" id="Phobius"/>
    </source>
</evidence>
<feature type="transmembrane region" description="Helical" evidence="5">
    <location>
        <begin position="274"/>
        <end position="294"/>
    </location>
</feature>
<dbReference type="InterPro" id="IPR011701">
    <property type="entry name" value="MFS"/>
</dbReference>
<keyword evidence="2 5" id="KW-0812">Transmembrane</keyword>
<feature type="transmembrane region" description="Helical" evidence="5">
    <location>
        <begin position="335"/>
        <end position="359"/>
    </location>
</feature>
<evidence type="ECO:0000256" key="2">
    <source>
        <dbReference type="ARBA" id="ARBA00022692"/>
    </source>
</evidence>
<feature type="transmembrane region" description="Helical" evidence="5">
    <location>
        <begin position="210"/>
        <end position="227"/>
    </location>
</feature>
<proteinExistence type="predicted"/>
<feature type="transmembrane region" description="Helical" evidence="5">
    <location>
        <begin position="157"/>
        <end position="178"/>
    </location>
</feature>
<dbReference type="Pfam" id="PF07690">
    <property type="entry name" value="MFS_1"/>
    <property type="match status" value="1"/>
</dbReference>
<feature type="transmembrane region" description="Helical" evidence="5">
    <location>
        <begin position="365"/>
        <end position="386"/>
    </location>
</feature>
<evidence type="ECO:0000256" key="3">
    <source>
        <dbReference type="ARBA" id="ARBA00022989"/>
    </source>
</evidence>
<keyword evidence="3 5" id="KW-1133">Transmembrane helix</keyword>
<comment type="subcellular location">
    <subcellularLocation>
        <location evidence="1">Membrane</location>
        <topology evidence="1">Multi-pass membrane protein</topology>
    </subcellularLocation>
</comment>
<evidence type="ECO:0000313" key="7">
    <source>
        <dbReference type="EMBL" id="MEN2793024.1"/>
    </source>
</evidence>
<evidence type="ECO:0000259" key="6">
    <source>
        <dbReference type="PROSITE" id="PS50850"/>
    </source>
</evidence>